<keyword evidence="2" id="KW-1185">Reference proteome</keyword>
<sequence length="120" mass="13390">MARRAVTRGRSSRPPIPHYNQACYHVTKHARSPTQLSASFRVMRARLHLAYARVLNAPCACRSACSHNTYRASSIPCALALKLRTRNTSVAGEEQCTSSHLLENSSWTLSLYFDEGGVRQ</sequence>
<gene>
    <name evidence="1" type="ORF">CRG98_007786</name>
</gene>
<comment type="caution">
    <text evidence="1">The sequence shown here is derived from an EMBL/GenBank/DDBJ whole genome shotgun (WGS) entry which is preliminary data.</text>
</comment>
<evidence type="ECO:0000313" key="2">
    <source>
        <dbReference type="Proteomes" id="UP000233551"/>
    </source>
</evidence>
<proteinExistence type="predicted"/>
<evidence type="ECO:0000313" key="1">
    <source>
        <dbReference type="EMBL" id="PKI71847.1"/>
    </source>
</evidence>
<accession>A0A2I0KTN8</accession>
<organism evidence="1 2">
    <name type="scientific">Punica granatum</name>
    <name type="common">Pomegranate</name>
    <dbReference type="NCBI Taxonomy" id="22663"/>
    <lineage>
        <taxon>Eukaryota</taxon>
        <taxon>Viridiplantae</taxon>
        <taxon>Streptophyta</taxon>
        <taxon>Embryophyta</taxon>
        <taxon>Tracheophyta</taxon>
        <taxon>Spermatophyta</taxon>
        <taxon>Magnoliopsida</taxon>
        <taxon>eudicotyledons</taxon>
        <taxon>Gunneridae</taxon>
        <taxon>Pentapetalae</taxon>
        <taxon>rosids</taxon>
        <taxon>malvids</taxon>
        <taxon>Myrtales</taxon>
        <taxon>Lythraceae</taxon>
        <taxon>Punica</taxon>
    </lineage>
</organism>
<dbReference type="AlphaFoldDB" id="A0A2I0KTN8"/>
<reference evidence="1 2" key="1">
    <citation type="submission" date="2017-11" db="EMBL/GenBank/DDBJ databases">
        <title>De-novo sequencing of pomegranate (Punica granatum L.) genome.</title>
        <authorList>
            <person name="Akparov Z."/>
            <person name="Amiraslanov A."/>
            <person name="Hajiyeva S."/>
            <person name="Abbasov M."/>
            <person name="Kaur K."/>
            <person name="Hamwieh A."/>
            <person name="Solovyev V."/>
            <person name="Salamov A."/>
            <person name="Braich B."/>
            <person name="Kosarev P."/>
            <person name="Mahmoud A."/>
            <person name="Hajiyev E."/>
            <person name="Babayeva S."/>
            <person name="Izzatullayeva V."/>
            <person name="Mammadov A."/>
            <person name="Mammadov A."/>
            <person name="Sharifova S."/>
            <person name="Ojaghi J."/>
            <person name="Eynullazada K."/>
            <person name="Bayramov B."/>
            <person name="Abdulazimova A."/>
            <person name="Shahmuradov I."/>
        </authorList>
    </citation>
    <scope>NUCLEOTIDE SEQUENCE [LARGE SCALE GENOMIC DNA]</scope>
    <source>
        <strain evidence="2">cv. AG2017</strain>
        <tissue evidence="1">Leaf</tissue>
    </source>
</reference>
<name>A0A2I0KTN8_PUNGR</name>
<dbReference type="Proteomes" id="UP000233551">
    <property type="component" value="Unassembled WGS sequence"/>
</dbReference>
<dbReference type="EMBL" id="PGOL01000357">
    <property type="protein sequence ID" value="PKI71847.1"/>
    <property type="molecule type" value="Genomic_DNA"/>
</dbReference>
<protein>
    <submittedName>
        <fullName evidence="1">Uncharacterized protein</fullName>
    </submittedName>
</protein>